<keyword evidence="1" id="KW-1133">Transmembrane helix</keyword>
<dbReference type="InterPro" id="IPR058328">
    <property type="entry name" value="DUF8015"/>
</dbReference>
<comment type="caution">
    <text evidence="2">The sequence shown here is derived from an EMBL/GenBank/DDBJ whole genome shotgun (WGS) entry which is preliminary data.</text>
</comment>
<reference evidence="2 3" key="1">
    <citation type="submission" date="2016-12" db="EMBL/GenBank/DDBJ databases">
        <title>Discovery of methanogenic haloarchaea.</title>
        <authorList>
            <person name="Sorokin D.Y."/>
            <person name="Makarova K.S."/>
            <person name="Abbas B."/>
            <person name="Ferrer M."/>
            <person name="Golyshin P.N."/>
        </authorList>
    </citation>
    <scope>NUCLEOTIDE SEQUENCE [LARGE SCALE GENOMIC DNA]</scope>
    <source>
        <strain evidence="2">AMET1</strain>
    </source>
</reference>
<accession>A0A1Y3GI57</accession>
<dbReference type="EMBL" id="MRZU01000003">
    <property type="protein sequence ID" value="OUJ19115.1"/>
    <property type="molecule type" value="Genomic_DNA"/>
</dbReference>
<dbReference type="RefSeq" id="WP_086637154.1">
    <property type="nucleotide sequence ID" value="NZ_MRZU01000003.1"/>
</dbReference>
<proteinExistence type="predicted"/>
<evidence type="ECO:0000313" key="3">
    <source>
        <dbReference type="Proteomes" id="UP000195137"/>
    </source>
</evidence>
<evidence type="ECO:0000256" key="1">
    <source>
        <dbReference type="SAM" id="Phobius"/>
    </source>
</evidence>
<dbReference type="Pfam" id="PF26047">
    <property type="entry name" value="DUF8015"/>
    <property type="match status" value="1"/>
</dbReference>
<name>A0A1Y3GI57_9EURY</name>
<feature type="transmembrane region" description="Helical" evidence="1">
    <location>
        <begin position="49"/>
        <end position="70"/>
    </location>
</feature>
<feature type="transmembrane region" description="Helical" evidence="1">
    <location>
        <begin position="24"/>
        <end position="43"/>
    </location>
</feature>
<keyword evidence="1" id="KW-0812">Transmembrane</keyword>
<evidence type="ECO:0000313" key="2">
    <source>
        <dbReference type="EMBL" id="OUJ19115.1"/>
    </source>
</evidence>
<protein>
    <submittedName>
        <fullName evidence="2">Uncharacterized protein</fullName>
    </submittedName>
</protein>
<keyword evidence="3" id="KW-1185">Reference proteome</keyword>
<organism evidence="2 3">
    <name type="scientific">Methanonatronarchaeum thermophilum</name>
    <dbReference type="NCBI Taxonomy" id="1927129"/>
    <lineage>
        <taxon>Archaea</taxon>
        <taxon>Methanobacteriati</taxon>
        <taxon>Methanobacteriota</taxon>
        <taxon>Methanonatronarchaeia</taxon>
        <taxon>Methanonatronarchaeales</taxon>
        <taxon>Methanonatronarchaeaceae</taxon>
        <taxon>Methanonatronarchaeum</taxon>
    </lineage>
</organism>
<dbReference type="Proteomes" id="UP000195137">
    <property type="component" value="Unassembled WGS sequence"/>
</dbReference>
<sequence length="80" mass="8530">MENNSIHKTKGLNKDIENLTKYDLLLTAIPAILISMFLIGYAAPIPVELGIIAASLLSSGLILFGILDIAPGQKNKPQGN</sequence>
<dbReference type="AlphaFoldDB" id="A0A1Y3GI57"/>
<gene>
    <name evidence="2" type="ORF">AMET1_0767</name>
</gene>
<keyword evidence="1" id="KW-0472">Membrane</keyword>